<dbReference type="AlphaFoldDB" id="A0A128EHD6"/>
<gene>
    <name evidence="1" type="ORF">ERS672216_01337</name>
</gene>
<protein>
    <submittedName>
        <fullName evidence="1">Uncharacterized protein</fullName>
    </submittedName>
</protein>
<name>A0A128EHD6_9BACT</name>
<evidence type="ECO:0000313" key="2">
    <source>
        <dbReference type="Proteomes" id="UP000069632"/>
    </source>
</evidence>
<proteinExistence type="predicted"/>
<reference evidence="1 2" key="1">
    <citation type="submission" date="2016-02" db="EMBL/GenBank/DDBJ databases">
        <authorList>
            <consortium name="Pathogen Informatics"/>
        </authorList>
    </citation>
    <scope>NUCLEOTIDE SEQUENCE [LARGE SCALE GENOMIC DNA]</scope>
    <source>
        <strain evidence="1 2">RC20</strain>
    </source>
</reference>
<dbReference type="EMBL" id="FIZP01000007">
    <property type="protein sequence ID" value="CZE48295.1"/>
    <property type="molecule type" value="Genomic_DNA"/>
</dbReference>
<accession>A0A128EHD6</accession>
<keyword evidence="2" id="KW-1185">Reference proteome</keyword>
<sequence>MILIMQIYDTIVIYTKNNQISITIDGNSEFKELKSYLLYKTDINLIKLKNA</sequence>
<evidence type="ECO:0000313" key="1">
    <source>
        <dbReference type="EMBL" id="CZE48295.1"/>
    </source>
</evidence>
<dbReference type="Proteomes" id="UP000069632">
    <property type="component" value="Unassembled WGS sequence"/>
</dbReference>
<organism evidence="1 2">
    <name type="scientific">Campylobacter geochelonis</name>
    <dbReference type="NCBI Taxonomy" id="1780362"/>
    <lineage>
        <taxon>Bacteria</taxon>
        <taxon>Pseudomonadati</taxon>
        <taxon>Campylobacterota</taxon>
        <taxon>Epsilonproteobacteria</taxon>
        <taxon>Campylobacterales</taxon>
        <taxon>Campylobacteraceae</taxon>
        <taxon>Campylobacter</taxon>
    </lineage>
</organism>